<dbReference type="EMBL" id="BLAL01000183">
    <property type="protein sequence ID" value="GES89215.1"/>
    <property type="molecule type" value="Genomic_DNA"/>
</dbReference>
<reference evidence="2" key="1">
    <citation type="submission" date="2019-10" db="EMBL/GenBank/DDBJ databases">
        <title>Conservation and host-specific expression of non-tandemly repeated heterogenous ribosome RNA gene in arbuscular mycorrhizal fungi.</title>
        <authorList>
            <person name="Maeda T."/>
            <person name="Kobayashi Y."/>
            <person name="Nakagawa T."/>
            <person name="Ezawa T."/>
            <person name="Yamaguchi K."/>
            <person name="Bino T."/>
            <person name="Nishimoto Y."/>
            <person name="Shigenobu S."/>
            <person name="Kawaguchi M."/>
        </authorList>
    </citation>
    <scope>NUCLEOTIDE SEQUENCE</scope>
    <source>
        <strain evidence="2">HR1</strain>
    </source>
</reference>
<comment type="caution">
    <text evidence="2">The sequence shown here is derived from an EMBL/GenBank/DDBJ whole genome shotgun (WGS) entry which is preliminary data.</text>
</comment>
<dbReference type="AlphaFoldDB" id="A0A8H3LN85"/>
<feature type="compositionally biased region" description="Acidic residues" evidence="1">
    <location>
        <begin position="1"/>
        <end position="13"/>
    </location>
</feature>
<feature type="compositionally biased region" description="Polar residues" evidence="1">
    <location>
        <begin position="14"/>
        <end position="23"/>
    </location>
</feature>
<accession>A0A8H3LN85</accession>
<feature type="region of interest" description="Disordered" evidence="1">
    <location>
        <begin position="1"/>
        <end position="35"/>
    </location>
</feature>
<proteinExistence type="predicted"/>
<name>A0A8H3LN85_9GLOM</name>
<protein>
    <submittedName>
        <fullName evidence="2">Uncharacterized protein</fullName>
    </submittedName>
</protein>
<organism evidence="2 3">
    <name type="scientific">Rhizophagus clarus</name>
    <dbReference type="NCBI Taxonomy" id="94130"/>
    <lineage>
        <taxon>Eukaryota</taxon>
        <taxon>Fungi</taxon>
        <taxon>Fungi incertae sedis</taxon>
        <taxon>Mucoromycota</taxon>
        <taxon>Glomeromycotina</taxon>
        <taxon>Glomeromycetes</taxon>
        <taxon>Glomerales</taxon>
        <taxon>Glomeraceae</taxon>
        <taxon>Rhizophagus</taxon>
    </lineage>
</organism>
<evidence type="ECO:0000313" key="2">
    <source>
        <dbReference type="EMBL" id="GES89215.1"/>
    </source>
</evidence>
<evidence type="ECO:0000256" key="1">
    <source>
        <dbReference type="SAM" id="MobiDB-lite"/>
    </source>
</evidence>
<dbReference type="Proteomes" id="UP000615446">
    <property type="component" value="Unassembled WGS sequence"/>
</dbReference>
<gene>
    <name evidence="2" type="ORF">RCL2_001611700</name>
</gene>
<evidence type="ECO:0000313" key="3">
    <source>
        <dbReference type="Proteomes" id="UP000615446"/>
    </source>
</evidence>
<sequence length="67" mass="7707">MNVDKEEEEEEQSTNEAADFSSSRKSKKHVRPEESSVLKMLLICELSSDTTRLSEIKEKRGLHREAV</sequence>
<dbReference type="OrthoDB" id="10565466at2759"/>